<sequence>MIQSATQYPVRTLLDAQSNLTYVIPPYQREYSWQRGQWENLFQDLLEAEGQHFLGTIITLNNSTDTMNPRLELIDGQQRLTTLSILLAACYSVLVEHREQLDFDQNFGVQSLDRQLVIAGTKAPRLVLQTQGENRKDYHWMLHEAGLPVDEVESPYCGLRRIVRCFNHFRGAILELAEEPGDPDAPAMTPPEAAYRMMSAVNNAIIVKIEVSTASDAFTLFESLNNRGLPLSPVDLIKNQFLALSDARGEMDVQDAFTRWDGTLRNLGDSYNNHERFLRHYYNAFISELPPVANASVATKKNLIHIFETLFKSDLTGQINKLVQASALFGRIACTRKRPDPTRLDLAYQNLNRVQAAPSYVLLLWLEAHAEDKNLAERDLTIVTDMLVSFFARRNVTGYPATYVLPRMFMGIIKDSLDKEGAEVLRVIANALRRNSSDDETFRSRLEQDLYTENVDAARFVLTSLSEQGMTDENRKDLWERQSGKYVWTIEHILPQGENLPDAWTDMLGGPDAAAQAQAGYAHKLGNLTFSVYNSNLGNRGFLDKRDHRDTNGNFIGYRNGIPLNADLATKESWGPAEIQERTEHLVDRALTRFPLPHE</sequence>
<reference evidence="3 4" key="1">
    <citation type="submission" date="2014-09" db="EMBL/GenBank/DDBJ databases">
        <title>High-quality draft genome sequence of Kocuria marina SO9-6, an actinobacterium isolated from a copper mine.</title>
        <authorList>
            <person name="Castro D.B."/>
            <person name="Pereira L.B."/>
            <person name="Silva M.V."/>
            <person name="Silva B.P."/>
            <person name="Zanardi B.R."/>
            <person name="Carlos C."/>
            <person name="Belgini D.R."/>
            <person name="Limache E.G."/>
            <person name="Lacerda G.V."/>
            <person name="Nery M.B."/>
            <person name="Gomes M.B."/>
            <person name="Souza S."/>
            <person name="Silva T.M."/>
            <person name="Rodrigues V.D."/>
            <person name="Paulino L.C."/>
            <person name="Vicentini R."/>
            <person name="Ferraz L.F."/>
            <person name="Ottoboni L.M."/>
        </authorList>
    </citation>
    <scope>NUCLEOTIDE SEQUENCE [LARGE SCALE GENOMIC DNA]</scope>
    <source>
        <strain evidence="3 4">SO9-6</strain>
    </source>
</reference>
<protein>
    <recommendedName>
        <fullName evidence="5">DUF262 domain-containing protein</fullName>
    </recommendedName>
</protein>
<gene>
    <name evidence="3" type="ORF">AS25_13210</name>
</gene>
<organism evidence="3 4">
    <name type="scientific">Kocuria marina</name>
    <dbReference type="NCBI Taxonomy" id="223184"/>
    <lineage>
        <taxon>Bacteria</taxon>
        <taxon>Bacillati</taxon>
        <taxon>Actinomycetota</taxon>
        <taxon>Actinomycetes</taxon>
        <taxon>Micrococcales</taxon>
        <taxon>Micrococcaceae</taxon>
        <taxon>Kocuria</taxon>
    </lineage>
</organism>
<dbReference type="InterPro" id="IPR011089">
    <property type="entry name" value="GmrSD_C"/>
</dbReference>
<dbReference type="eggNOG" id="COG1479">
    <property type="taxonomic scope" value="Bacteria"/>
</dbReference>
<feature type="domain" description="GmrSD restriction endonucleases N-terminal" evidence="1">
    <location>
        <begin position="12"/>
        <end position="242"/>
    </location>
</feature>
<evidence type="ECO:0000259" key="1">
    <source>
        <dbReference type="Pfam" id="PF03235"/>
    </source>
</evidence>
<dbReference type="RefSeq" id="WP_035965721.1">
    <property type="nucleotide sequence ID" value="NZ_JROM01000058.1"/>
</dbReference>
<name>A0A0B0DBI3_9MICC</name>
<dbReference type="EMBL" id="JROM01000058">
    <property type="protein sequence ID" value="KHE73457.1"/>
    <property type="molecule type" value="Genomic_DNA"/>
</dbReference>
<evidence type="ECO:0000313" key="3">
    <source>
        <dbReference type="EMBL" id="KHE73457.1"/>
    </source>
</evidence>
<comment type="caution">
    <text evidence="3">The sequence shown here is derived from an EMBL/GenBank/DDBJ whole genome shotgun (WGS) entry which is preliminary data.</text>
</comment>
<dbReference type="Proteomes" id="UP000030664">
    <property type="component" value="Unassembled WGS sequence"/>
</dbReference>
<evidence type="ECO:0008006" key="5">
    <source>
        <dbReference type="Google" id="ProtNLM"/>
    </source>
</evidence>
<accession>A0A0B0DBI3</accession>
<dbReference type="AlphaFoldDB" id="A0A0B0DBI3"/>
<evidence type="ECO:0000259" key="2">
    <source>
        <dbReference type="Pfam" id="PF07510"/>
    </source>
</evidence>
<evidence type="ECO:0000313" key="4">
    <source>
        <dbReference type="Proteomes" id="UP000030664"/>
    </source>
</evidence>
<dbReference type="PANTHER" id="PTHR35149:SF1">
    <property type="entry name" value="DUF5655 DOMAIN-CONTAINING PROTEIN"/>
    <property type="match status" value="1"/>
</dbReference>
<dbReference type="InterPro" id="IPR004919">
    <property type="entry name" value="GmrSD_N"/>
</dbReference>
<proteinExistence type="predicted"/>
<dbReference type="STRING" id="223184.AS25_13210"/>
<feature type="domain" description="GmrSD restriction endonucleases C-terminal" evidence="2">
    <location>
        <begin position="438"/>
        <end position="588"/>
    </location>
</feature>
<dbReference type="PANTHER" id="PTHR35149">
    <property type="entry name" value="SLL5132 PROTEIN"/>
    <property type="match status" value="1"/>
</dbReference>
<dbReference type="Pfam" id="PF03235">
    <property type="entry name" value="GmrSD_N"/>
    <property type="match status" value="1"/>
</dbReference>
<dbReference type="Pfam" id="PF07510">
    <property type="entry name" value="GmrSD_C"/>
    <property type="match status" value="1"/>
</dbReference>